<dbReference type="Proteomes" id="UP000715095">
    <property type="component" value="Unassembled WGS sequence"/>
</dbReference>
<dbReference type="RefSeq" id="WP_205103440.1">
    <property type="nucleotide sequence ID" value="NZ_JACJJC010000013.1"/>
</dbReference>
<comment type="caution">
    <text evidence="3">The sequence shown here is derived from an EMBL/GenBank/DDBJ whole genome shotgun (WGS) entry which is preliminary data.</text>
</comment>
<proteinExistence type="predicted"/>
<evidence type="ECO:0000313" key="4">
    <source>
        <dbReference type="Proteomes" id="UP000715095"/>
    </source>
</evidence>
<keyword evidence="2" id="KW-0732">Signal</keyword>
<feature type="compositionally biased region" description="Pro residues" evidence="1">
    <location>
        <begin position="46"/>
        <end position="61"/>
    </location>
</feature>
<evidence type="ECO:0000313" key="3">
    <source>
        <dbReference type="EMBL" id="MBM6704513.1"/>
    </source>
</evidence>
<evidence type="ECO:0000256" key="1">
    <source>
        <dbReference type="SAM" id="MobiDB-lite"/>
    </source>
</evidence>
<reference evidence="3 4" key="1">
    <citation type="journal article" date="2021" name="Sci. Rep.">
        <title>The distribution of antibiotic resistance genes in chicken gut microbiota commensals.</title>
        <authorList>
            <person name="Juricova H."/>
            <person name="Matiasovicova J."/>
            <person name="Kubasova T."/>
            <person name="Cejkova D."/>
            <person name="Rychlik I."/>
        </authorList>
    </citation>
    <scope>NUCLEOTIDE SEQUENCE [LARGE SCALE GENOMIC DNA]</scope>
    <source>
        <strain evidence="3 4">An829</strain>
    </source>
</reference>
<sequence length="161" mass="17332">MKTQSLLGALAGLAAAAALAFTWSAPAYARPPGPPPGGFHGGPGFHRPPPPPPGFHRPPPPPRHRHHRRYWNDWGFWGPLALGGIIVGAELYNRPERVEVVPVPVPQTPVVPQAAPAVPAQQYAWYWCPTARAFYPGVATCPVQWEVVMGTSATNPPQPPQ</sequence>
<keyword evidence="4" id="KW-1185">Reference proteome</keyword>
<feature type="signal peptide" evidence="2">
    <location>
        <begin position="1"/>
        <end position="29"/>
    </location>
</feature>
<protein>
    <submittedName>
        <fullName evidence="3">Uncharacterized protein</fullName>
    </submittedName>
</protein>
<gene>
    <name evidence="3" type="ORF">H6A60_08465</name>
</gene>
<evidence type="ECO:0000256" key="2">
    <source>
        <dbReference type="SAM" id="SignalP"/>
    </source>
</evidence>
<feature type="chain" id="PRO_5045520054" evidence="2">
    <location>
        <begin position="30"/>
        <end position="161"/>
    </location>
</feature>
<feature type="region of interest" description="Disordered" evidence="1">
    <location>
        <begin position="32"/>
        <end position="64"/>
    </location>
</feature>
<name>A0ABS2DUY0_9BURK</name>
<dbReference type="EMBL" id="JACJJC010000013">
    <property type="protein sequence ID" value="MBM6704513.1"/>
    <property type="molecule type" value="Genomic_DNA"/>
</dbReference>
<organism evidence="3 4">
    <name type="scientific">Sutterella massiliensis</name>
    <dbReference type="NCBI Taxonomy" id="1816689"/>
    <lineage>
        <taxon>Bacteria</taxon>
        <taxon>Pseudomonadati</taxon>
        <taxon>Pseudomonadota</taxon>
        <taxon>Betaproteobacteria</taxon>
        <taxon>Burkholderiales</taxon>
        <taxon>Sutterellaceae</taxon>
        <taxon>Sutterella</taxon>
    </lineage>
</organism>
<accession>A0ABS2DUY0</accession>